<evidence type="ECO:0000313" key="2">
    <source>
        <dbReference type="EMBL" id="CAH3154439.1"/>
    </source>
</evidence>
<comment type="caution">
    <text evidence="2">The sequence shown here is derived from an EMBL/GenBank/DDBJ whole genome shotgun (WGS) entry which is preliminary data.</text>
</comment>
<accession>A0ABN8Q017</accession>
<evidence type="ECO:0000313" key="3">
    <source>
        <dbReference type="Proteomes" id="UP001159427"/>
    </source>
</evidence>
<keyword evidence="3" id="KW-1185">Reference proteome</keyword>
<feature type="region of interest" description="Disordered" evidence="1">
    <location>
        <begin position="36"/>
        <end position="63"/>
    </location>
</feature>
<evidence type="ECO:0000256" key="1">
    <source>
        <dbReference type="SAM" id="MobiDB-lite"/>
    </source>
</evidence>
<name>A0ABN8Q017_9CNID</name>
<feature type="compositionally biased region" description="Polar residues" evidence="1">
    <location>
        <begin position="40"/>
        <end position="57"/>
    </location>
</feature>
<proteinExistence type="predicted"/>
<reference evidence="2 3" key="1">
    <citation type="submission" date="2022-05" db="EMBL/GenBank/DDBJ databases">
        <authorList>
            <consortium name="Genoscope - CEA"/>
            <person name="William W."/>
        </authorList>
    </citation>
    <scope>NUCLEOTIDE SEQUENCE [LARGE SCALE GENOMIC DNA]</scope>
</reference>
<dbReference type="Proteomes" id="UP001159427">
    <property type="component" value="Unassembled WGS sequence"/>
</dbReference>
<feature type="region of interest" description="Disordered" evidence="1">
    <location>
        <begin position="84"/>
        <end position="114"/>
    </location>
</feature>
<organism evidence="2 3">
    <name type="scientific">Porites evermanni</name>
    <dbReference type="NCBI Taxonomy" id="104178"/>
    <lineage>
        <taxon>Eukaryota</taxon>
        <taxon>Metazoa</taxon>
        <taxon>Cnidaria</taxon>
        <taxon>Anthozoa</taxon>
        <taxon>Hexacorallia</taxon>
        <taxon>Scleractinia</taxon>
        <taxon>Fungiina</taxon>
        <taxon>Poritidae</taxon>
        <taxon>Porites</taxon>
    </lineage>
</organism>
<sequence length="246" mass="27121">MSHYNLQTLPSQNYAALHAEQDEEFHDSFEYLPVNLANDRGTSSPGVRNGQSSTPPKANNAELERRAETVKLKAELHALRQRNAHLQSQAAARPDLAPGERGKPRESSVAIKELPADPALSAKVSSEIECLGFSSSDSEDEGDASIKKKARGKKLQLGKTAKLMSRVLAPQHWPHSFLSLAYVSRERPYDELTLAEFAAGYASILQLNSLPPDEHSGCLDHFIVFDVPRHSISLACRSRVSRRCLV</sequence>
<gene>
    <name evidence="2" type="ORF">PEVE_00001393</name>
</gene>
<protein>
    <submittedName>
        <fullName evidence="2">Uncharacterized protein</fullName>
    </submittedName>
</protein>
<dbReference type="EMBL" id="CALNXI010001076">
    <property type="protein sequence ID" value="CAH3154439.1"/>
    <property type="molecule type" value="Genomic_DNA"/>
</dbReference>